<evidence type="ECO:0000313" key="5">
    <source>
        <dbReference type="Proteomes" id="UP001329430"/>
    </source>
</evidence>
<dbReference type="InterPro" id="IPR036770">
    <property type="entry name" value="Ankyrin_rpt-contain_sf"/>
</dbReference>
<dbReference type="SMART" id="SM00248">
    <property type="entry name" value="ANK"/>
    <property type="match status" value="5"/>
</dbReference>
<organism evidence="4 5">
    <name type="scientific">Pyrocoelia pectoralis</name>
    <dbReference type="NCBI Taxonomy" id="417401"/>
    <lineage>
        <taxon>Eukaryota</taxon>
        <taxon>Metazoa</taxon>
        <taxon>Ecdysozoa</taxon>
        <taxon>Arthropoda</taxon>
        <taxon>Hexapoda</taxon>
        <taxon>Insecta</taxon>
        <taxon>Pterygota</taxon>
        <taxon>Neoptera</taxon>
        <taxon>Endopterygota</taxon>
        <taxon>Coleoptera</taxon>
        <taxon>Polyphaga</taxon>
        <taxon>Elateriformia</taxon>
        <taxon>Elateroidea</taxon>
        <taxon>Lampyridae</taxon>
        <taxon>Lampyrinae</taxon>
        <taxon>Pyrocoelia</taxon>
    </lineage>
</organism>
<evidence type="ECO:0000256" key="3">
    <source>
        <dbReference type="PROSITE-ProRule" id="PRU00023"/>
    </source>
</evidence>
<dbReference type="PROSITE" id="PS50088">
    <property type="entry name" value="ANK_REPEAT"/>
    <property type="match status" value="2"/>
</dbReference>
<dbReference type="Proteomes" id="UP001329430">
    <property type="component" value="Chromosome 10"/>
</dbReference>
<comment type="caution">
    <text evidence="4">The sequence shown here is derived from an EMBL/GenBank/DDBJ whole genome shotgun (WGS) entry which is preliminary data.</text>
</comment>
<protein>
    <recommendedName>
        <fullName evidence="6">Ankyrin repeat protein</fullName>
    </recommendedName>
</protein>
<dbReference type="AlphaFoldDB" id="A0AAN7ZCG6"/>
<gene>
    <name evidence="4" type="ORF">RI129_012787</name>
</gene>
<dbReference type="PANTHER" id="PTHR24198:SF165">
    <property type="entry name" value="ANKYRIN REPEAT-CONTAINING PROTEIN-RELATED"/>
    <property type="match status" value="1"/>
</dbReference>
<keyword evidence="5" id="KW-1185">Reference proteome</keyword>
<feature type="repeat" description="ANK" evidence="3">
    <location>
        <begin position="57"/>
        <end position="89"/>
    </location>
</feature>
<keyword evidence="2 3" id="KW-0040">ANK repeat</keyword>
<name>A0AAN7ZCG6_9COLE</name>
<evidence type="ECO:0000256" key="2">
    <source>
        <dbReference type="ARBA" id="ARBA00023043"/>
    </source>
</evidence>
<accession>A0AAN7ZCG6</accession>
<dbReference type="PROSITE" id="PS50297">
    <property type="entry name" value="ANK_REP_REGION"/>
    <property type="match status" value="2"/>
</dbReference>
<reference evidence="4 5" key="1">
    <citation type="journal article" date="2024" name="Insects">
        <title>An Improved Chromosome-Level Genome Assembly of the Firefly Pyrocoelia pectoralis.</title>
        <authorList>
            <person name="Fu X."/>
            <person name="Meyer-Rochow V.B."/>
            <person name="Ballantyne L."/>
            <person name="Zhu X."/>
        </authorList>
    </citation>
    <scope>NUCLEOTIDE SEQUENCE [LARGE SCALE GENOMIC DNA]</scope>
    <source>
        <strain evidence="4">XCY_ONT2</strain>
    </source>
</reference>
<proteinExistence type="predicted"/>
<evidence type="ECO:0000313" key="4">
    <source>
        <dbReference type="EMBL" id="KAK5638492.1"/>
    </source>
</evidence>
<dbReference type="Pfam" id="PF12796">
    <property type="entry name" value="Ank_2"/>
    <property type="match status" value="1"/>
</dbReference>
<keyword evidence="1" id="KW-0677">Repeat</keyword>
<dbReference type="EMBL" id="JAVRBK010000010">
    <property type="protein sequence ID" value="KAK5638492.1"/>
    <property type="molecule type" value="Genomic_DNA"/>
</dbReference>
<dbReference type="PANTHER" id="PTHR24198">
    <property type="entry name" value="ANKYRIN REPEAT AND PROTEIN KINASE DOMAIN-CONTAINING PROTEIN"/>
    <property type="match status" value="1"/>
</dbReference>
<feature type="repeat" description="ANK" evidence="3">
    <location>
        <begin position="24"/>
        <end position="56"/>
    </location>
</feature>
<dbReference type="SUPFAM" id="SSF48403">
    <property type="entry name" value="Ankyrin repeat"/>
    <property type="match status" value="1"/>
</dbReference>
<dbReference type="Gene3D" id="1.25.40.20">
    <property type="entry name" value="Ankyrin repeat-containing domain"/>
    <property type="match status" value="1"/>
</dbReference>
<dbReference type="InterPro" id="IPR002110">
    <property type="entry name" value="Ankyrin_rpt"/>
</dbReference>
<sequence>MFRSDWFIKRLIAADCDINATNKYGQTSLHVALLCSSIDIIHDLIKHGADVNVQDDELRTPLHYAVDNNNLEAVCMLLSYGADVSVLCKDHMTAFTLAIYRNRTDIAEVLFNYYDEFLDADLDGYNALHMAAWHKSTLAFDLVNAGINVNSITCDGSTALTLSLYYESADLFKLIWSKLDQKTLVTRKESFLLNFIETLTFSANEWLECMYMILSSPIAFDLMDHCKNYFAYEAFEYGLFSKLLKTFYWFDIELDDRISIILMCLGLGYVVNISDVNFAMVLYGFNEELQIFLYAGGYAVQPFDLDAAFNLFPQPAFIFSVNDVKSELVIELFKKQIESTYYPFELIAIQNNVVNALRFFSLSFGEKQQLLDYCSLYLDEHDLIAKKLWAVPEVPSLLELSRNQSRVFIQRCYKISHPYQFHDVVKSLNLPSYLKNIIMFKTPIY</sequence>
<evidence type="ECO:0008006" key="6">
    <source>
        <dbReference type="Google" id="ProtNLM"/>
    </source>
</evidence>
<evidence type="ECO:0000256" key="1">
    <source>
        <dbReference type="ARBA" id="ARBA00022737"/>
    </source>
</evidence>